<name>A0A1I1VDS7_9ACTN</name>
<protein>
    <submittedName>
        <fullName evidence="1">Uncharacterized protein</fullName>
    </submittedName>
</protein>
<dbReference type="STRING" id="910347.SAMN05421773_1349"/>
<accession>A0A1I1VDS7</accession>
<evidence type="ECO:0000313" key="2">
    <source>
        <dbReference type="Proteomes" id="UP000199207"/>
    </source>
</evidence>
<proteinExistence type="predicted"/>
<sequence>MNAQETAKEILNSLSPEARELAKRVLELEREYLHVQNPTRLPDRIIDAAKELAK</sequence>
<dbReference type="RefSeq" id="WP_175541626.1">
    <property type="nucleotide sequence ID" value="NZ_FOLM01000034.1"/>
</dbReference>
<dbReference type="Proteomes" id="UP000199207">
    <property type="component" value="Unassembled WGS sequence"/>
</dbReference>
<evidence type="ECO:0000313" key="1">
    <source>
        <dbReference type="EMBL" id="SFD81029.1"/>
    </source>
</evidence>
<keyword evidence="2" id="KW-1185">Reference proteome</keyword>
<dbReference type="EMBL" id="FOLM01000034">
    <property type="protein sequence ID" value="SFD81029.1"/>
    <property type="molecule type" value="Genomic_DNA"/>
</dbReference>
<gene>
    <name evidence="1" type="ORF">SAMN05421773_1349</name>
</gene>
<organism evidence="1 2">
    <name type="scientific">Streptomyces aidingensis</name>
    <dbReference type="NCBI Taxonomy" id="910347"/>
    <lineage>
        <taxon>Bacteria</taxon>
        <taxon>Bacillati</taxon>
        <taxon>Actinomycetota</taxon>
        <taxon>Actinomycetes</taxon>
        <taxon>Kitasatosporales</taxon>
        <taxon>Streptomycetaceae</taxon>
        <taxon>Streptomyces</taxon>
    </lineage>
</organism>
<reference evidence="1 2" key="1">
    <citation type="submission" date="2016-10" db="EMBL/GenBank/DDBJ databases">
        <authorList>
            <person name="de Groot N.N."/>
        </authorList>
    </citation>
    <scope>NUCLEOTIDE SEQUENCE [LARGE SCALE GENOMIC DNA]</scope>
    <source>
        <strain evidence="1 2">CGMCC 4.5739</strain>
    </source>
</reference>
<dbReference type="AlphaFoldDB" id="A0A1I1VDS7"/>